<dbReference type="Proteomes" id="UP000317648">
    <property type="component" value="Chromosome"/>
</dbReference>
<sequence length="136" mass="14228">MERKWIGVGVALMLGGCLGLDSGPELVPVAGRVIVGGKPAPRGSVTLYAEDADASYTPIGSIADGAYAVYVNGKPGAPPGKYRVTVFVQEAPQAGAGHGSLPRSLVETRYNQKMKTPLTLEVTREAAEGQYDLLIE</sequence>
<evidence type="ECO:0000313" key="2">
    <source>
        <dbReference type="Proteomes" id="UP000317648"/>
    </source>
</evidence>
<name>A0A518E494_9BACT</name>
<evidence type="ECO:0000313" key="1">
    <source>
        <dbReference type="EMBL" id="QDU98900.1"/>
    </source>
</evidence>
<dbReference type="AlphaFoldDB" id="A0A518E494"/>
<reference evidence="1 2" key="1">
    <citation type="submission" date="2019-02" db="EMBL/GenBank/DDBJ databases">
        <title>Deep-cultivation of Planctomycetes and their phenomic and genomic characterization uncovers novel biology.</title>
        <authorList>
            <person name="Wiegand S."/>
            <person name="Jogler M."/>
            <person name="Boedeker C."/>
            <person name="Pinto D."/>
            <person name="Vollmers J."/>
            <person name="Rivas-Marin E."/>
            <person name="Kohn T."/>
            <person name="Peeters S.H."/>
            <person name="Heuer A."/>
            <person name="Rast P."/>
            <person name="Oberbeckmann S."/>
            <person name="Bunk B."/>
            <person name="Jeske O."/>
            <person name="Meyerdierks A."/>
            <person name="Storesund J.E."/>
            <person name="Kallscheuer N."/>
            <person name="Luecker S."/>
            <person name="Lage O.M."/>
            <person name="Pohl T."/>
            <person name="Merkel B.J."/>
            <person name="Hornburger P."/>
            <person name="Mueller R.-W."/>
            <person name="Bruemmer F."/>
            <person name="Labrenz M."/>
            <person name="Spormann A.M."/>
            <person name="Op den Camp H."/>
            <person name="Overmann J."/>
            <person name="Amann R."/>
            <person name="Jetten M.S.M."/>
            <person name="Mascher T."/>
            <person name="Medema M.H."/>
            <person name="Devos D.P."/>
            <person name="Kaster A.-K."/>
            <person name="Ovreas L."/>
            <person name="Rohde M."/>
            <person name="Galperin M.Y."/>
            <person name="Jogler C."/>
        </authorList>
    </citation>
    <scope>NUCLEOTIDE SEQUENCE [LARGE SCALE GENOMIC DNA]</scope>
    <source>
        <strain evidence="1 2">Pla85_3_4</strain>
    </source>
</reference>
<accession>A0A518E494</accession>
<evidence type="ECO:0008006" key="3">
    <source>
        <dbReference type="Google" id="ProtNLM"/>
    </source>
</evidence>
<gene>
    <name evidence="1" type="ORF">Pla8534_68110</name>
</gene>
<proteinExistence type="predicted"/>
<dbReference type="KEGG" id="lcre:Pla8534_68110"/>
<organism evidence="1 2">
    <name type="scientific">Lignipirellula cremea</name>
    <dbReference type="NCBI Taxonomy" id="2528010"/>
    <lineage>
        <taxon>Bacteria</taxon>
        <taxon>Pseudomonadati</taxon>
        <taxon>Planctomycetota</taxon>
        <taxon>Planctomycetia</taxon>
        <taxon>Pirellulales</taxon>
        <taxon>Pirellulaceae</taxon>
        <taxon>Lignipirellula</taxon>
    </lineage>
</organism>
<keyword evidence="2" id="KW-1185">Reference proteome</keyword>
<dbReference type="EMBL" id="CP036433">
    <property type="protein sequence ID" value="QDU98900.1"/>
    <property type="molecule type" value="Genomic_DNA"/>
</dbReference>
<protein>
    <recommendedName>
        <fullName evidence="3">Carboxypeptidase regulatory-like domain-containing protein</fullName>
    </recommendedName>
</protein>
<dbReference type="PROSITE" id="PS51257">
    <property type="entry name" value="PROKAR_LIPOPROTEIN"/>
    <property type="match status" value="1"/>
</dbReference>